<gene>
    <name evidence="3" type="ORF">H8D96_18905</name>
</gene>
<comment type="caution">
    <text evidence="3">The sequence shown here is derived from an EMBL/GenBank/DDBJ whole genome shotgun (WGS) entry which is preliminary data.</text>
</comment>
<dbReference type="Proteomes" id="UP000605201">
    <property type="component" value="Unassembled WGS sequence"/>
</dbReference>
<dbReference type="PANTHER" id="PTHR43283:SF11">
    <property type="entry name" value="BETA-LACTAMASE-RELATED DOMAIN-CONTAINING PROTEIN"/>
    <property type="match status" value="1"/>
</dbReference>
<evidence type="ECO:0000313" key="3">
    <source>
        <dbReference type="EMBL" id="MBC8433985.1"/>
    </source>
</evidence>
<dbReference type="PANTHER" id="PTHR43283">
    <property type="entry name" value="BETA-LACTAMASE-RELATED"/>
    <property type="match status" value="1"/>
</dbReference>
<proteinExistence type="predicted"/>
<dbReference type="EMBL" id="JACNIG010000365">
    <property type="protein sequence ID" value="MBC8433985.1"/>
    <property type="molecule type" value="Genomic_DNA"/>
</dbReference>
<dbReference type="SUPFAM" id="SSF56601">
    <property type="entry name" value="beta-lactamase/transpeptidase-like"/>
    <property type="match status" value="1"/>
</dbReference>
<feature type="domain" description="Beta-lactamase-related" evidence="2">
    <location>
        <begin position="4"/>
        <end position="338"/>
    </location>
</feature>
<protein>
    <submittedName>
        <fullName evidence="3">Beta-lactamase family protein</fullName>
    </submittedName>
</protein>
<keyword evidence="1" id="KW-0378">Hydrolase</keyword>
<name>A0A8J6TU98_9BACT</name>
<sequence>MKQVDQMMKEAITDEVFPGGVLLVAGLDSVVFFEAYGYADIFSKRPMTNETVFDLASLTKPLATTLAVMQLVSQHKLRLEQNLGSVLPLLYNSEKSRITLKQLLCHTSGICDYRPYYESLDKLPPERRRDALREFLVSEPLINPPGAKVLYSDLGFMLLNWVVEQVSERRLDQFVDAEIYAQLGIENLFFVNLDSEPRNVQFAATERCPWRDTLINGVVHDENAYAVGGIEGHAGLFGTAKDVYRLLFVLLTDFYGKSESILFEKKLMQTFLIRDGSSGRPLGFDAPLSTGSSCGQYFSKKSVGHLGFTGTSFWMDLDRGVIVILLTNRVHPSRDNVKIKDFRPQLHDVVMTLIES</sequence>
<evidence type="ECO:0000256" key="1">
    <source>
        <dbReference type="ARBA" id="ARBA00022801"/>
    </source>
</evidence>
<dbReference type="GO" id="GO:0016787">
    <property type="term" value="F:hydrolase activity"/>
    <property type="evidence" value="ECO:0007669"/>
    <property type="project" value="UniProtKB-KW"/>
</dbReference>
<organism evidence="3 4">
    <name type="scientific">Candidatus Desulfatibia vada</name>
    <dbReference type="NCBI Taxonomy" id="2841696"/>
    <lineage>
        <taxon>Bacteria</taxon>
        <taxon>Pseudomonadati</taxon>
        <taxon>Thermodesulfobacteriota</taxon>
        <taxon>Desulfobacteria</taxon>
        <taxon>Desulfobacterales</taxon>
        <taxon>Desulfobacterales incertae sedis</taxon>
        <taxon>Candidatus Desulfatibia</taxon>
    </lineage>
</organism>
<reference evidence="3 4" key="1">
    <citation type="submission" date="2020-08" db="EMBL/GenBank/DDBJ databases">
        <title>Bridging the membrane lipid divide: bacteria of the FCB group superphylum have the potential to synthesize archaeal ether lipids.</title>
        <authorList>
            <person name="Villanueva L."/>
            <person name="Von Meijenfeldt F.A.B."/>
            <person name="Westbye A.B."/>
            <person name="Yadav S."/>
            <person name="Hopmans E.C."/>
            <person name="Dutilh B.E."/>
            <person name="Sinninghe Damste J.S."/>
        </authorList>
    </citation>
    <scope>NUCLEOTIDE SEQUENCE [LARGE SCALE GENOMIC DNA]</scope>
    <source>
        <strain evidence="3">NIOZ-UU17</strain>
    </source>
</reference>
<dbReference type="Pfam" id="PF00144">
    <property type="entry name" value="Beta-lactamase"/>
    <property type="match status" value="1"/>
</dbReference>
<dbReference type="AlphaFoldDB" id="A0A8J6TU98"/>
<dbReference type="InterPro" id="IPR001466">
    <property type="entry name" value="Beta-lactam-related"/>
</dbReference>
<evidence type="ECO:0000259" key="2">
    <source>
        <dbReference type="Pfam" id="PF00144"/>
    </source>
</evidence>
<dbReference type="InterPro" id="IPR050789">
    <property type="entry name" value="Diverse_Enzym_Activities"/>
</dbReference>
<evidence type="ECO:0000313" key="4">
    <source>
        <dbReference type="Proteomes" id="UP000605201"/>
    </source>
</evidence>
<accession>A0A8J6TU98</accession>
<dbReference type="InterPro" id="IPR012338">
    <property type="entry name" value="Beta-lactam/transpept-like"/>
</dbReference>
<dbReference type="Gene3D" id="3.40.710.10">
    <property type="entry name" value="DD-peptidase/beta-lactamase superfamily"/>
    <property type="match status" value="1"/>
</dbReference>